<evidence type="ECO:0000259" key="5">
    <source>
        <dbReference type="PROSITE" id="PS00622"/>
    </source>
</evidence>
<dbReference type="SUPFAM" id="SSF88659">
    <property type="entry name" value="Sigma3 and sigma4 domains of RNA polymerase sigma factors"/>
    <property type="match status" value="1"/>
</dbReference>
<dbReference type="PANTHER" id="PTHR43133:SF45">
    <property type="entry name" value="RNA POLYMERASE ECF-TYPE SIGMA FACTOR"/>
    <property type="match status" value="1"/>
</dbReference>
<dbReference type="GO" id="GO:0016987">
    <property type="term" value="F:sigma factor activity"/>
    <property type="evidence" value="ECO:0007669"/>
    <property type="project" value="UniProtKB-KW"/>
</dbReference>
<dbReference type="STRING" id="288992.SAMN04488522_105436"/>
<reference evidence="7" key="1">
    <citation type="submission" date="2016-11" db="EMBL/GenBank/DDBJ databases">
        <authorList>
            <person name="Varghese N."/>
            <person name="Submissions S."/>
        </authorList>
    </citation>
    <scope>NUCLEOTIDE SEQUENCE [LARGE SCALE GENOMIC DNA]</scope>
    <source>
        <strain evidence="7">DSM 16990</strain>
    </source>
</reference>
<evidence type="ECO:0000256" key="3">
    <source>
        <dbReference type="ARBA" id="ARBA00023082"/>
    </source>
</evidence>
<dbReference type="InterPro" id="IPR007627">
    <property type="entry name" value="RNA_pol_sigma70_r2"/>
</dbReference>
<dbReference type="PANTHER" id="PTHR43133">
    <property type="entry name" value="RNA POLYMERASE ECF-TYPE SIGMA FACTO"/>
    <property type="match status" value="1"/>
</dbReference>
<proteinExistence type="inferred from homology"/>
<dbReference type="Pfam" id="PF08281">
    <property type="entry name" value="Sigma70_r4_2"/>
    <property type="match status" value="1"/>
</dbReference>
<sequence length="171" mass="20267">MENNKIFITDVIKRFQYKIYATCLSYLGNEDDAKDVVQEICIIIWEKWETFKGQSSIGTWIFRISVNACLMHKRKNKFQHRLPIDSIPDFSDDSFNNDQSSIEEEKFKLLYQSIKQLNAFDRLMIILYLNGHKYEQISDILGITVNNVGVRINRIRTKIKLNINFNHEKIK</sequence>
<dbReference type="InterPro" id="IPR036388">
    <property type="entry name" value="WH-like_DNA-bd_sf"/>
</dbReference>
<dbReference type="AlphaFoldDB" id="A0A1M5JNE2"/>
<evidence type="ECO:0000256" key="4">
    <source>
        <dbReference type="ARBA" id="ARBA00023163"/>
    </source>
</evidence>
<dbReference type="Proteomes" id="UP000184287">
    <property type="component" value="Unassembled WGS sequence"/>
</dbReference>
<dbReference type="InterPro" id="IPR013324">
    <property type="entry name" value="RNA_pol_sigma_r3/r4-like"/>
</dbReference>
<dbReference type="NCBIfam" id="TIGR02937">
    <property type="entry name" value="sigma70-ECF"/>
    <property type="match status" value="1"/>
</dbReference>
<name>A0A1M5JNE2_9SPHI</name>
<keyword evidence="3" id="KW-0731">Sigma factor</keyword>
<dbReference type="InterPro" id="IPR014284">
    <property type="entry name" value="RNA_pol_sigma-70_dom"/>
</dbReference>
<dbReference type="RefSeq" id="WP_073235151.1">
    <property type="nucleotide sequence ID" value="NZ_FQUQ01000005.1"/>
</dbReference>
<dbReference type="Gene3D" id="1.10.10.10">
    <property type="entry name" value="Winged helix-like DNA-binding domain superfamily/Winged helix DNA-binding domain"/>
    <property type="match status" value="1"/>
</dbReference>
<evidence type="ECO:0000256" key="2">
    <source>
        <dbReference type="ARBA" id="ARBA00023015"/>
    </source>
</evidence>
<dbReference type="Gene3D" id="1.10.1740.10">
    <property type="match status" value="1"/>
</dbReference>
<evidence type="ECO:0000313" key="6">
    <source>
        <dbReference type="EMBL" id="SHG41925.1"/>
    </source>
</evidence>
<evidence type="ECO:0000313" key="7">
    <source>
        <dbReference type="Proteomes" id="UP000184287"/>
    </source>
</evidence>
<organism evidence="6 7">
    <name type="scientific">Pedobacter caeni</name>
    <dbReference type="NCBI Taxonomy" id="288992"/>
    <lineage>
        <taxon>Bacteria</taxon>
        <taxon>Pseudomonadati</taxon>
        <taxon>Bacteroidota</taxon>
        <taxon>Sphingobacteriia</taxon>
        <taxon>Sphingobacteriales</taxon>
        <taxon>Sphingobacteriaceae</taxon>
        <taxon>Pedobacter</taxon>
    </lineage>
</organism>
<keyword evidence="2" id="KW-0805">Transcription regulation</keyword>
<dbReference type="InterPro" id="IPR013249">
    <property type="entry name" value="RNA_pol_sigma70_r4_t2"/>
</dbReference>
<dbReference type="EMBL" id="FQUQ01000005">
    <property type="protein sequence ID" value="SHG41925.1"/>
    <property type="molecule type" value="Genomic_DNA"/>
</dbReference>
<dbReference type="Pfam" id="PF04542">
    <property type="entry name" value="Sigma70_r2"/>
    <property type="match status" value="1"/>
</dbReference>
<dbReference type="GO" id="GO:0006352">
    <property type="term" value="P:DNA-templated transcription initiation"/>
    <property type="evidence" value="ECO:0007669"/>
    <property type="project" value="InterPro"/>
</dbReference>
<dbReference type="PROSITE" id="PS00622">
    <property type="entry name" value="HTH_LUXR_1"/>
    <property type="match status" value="1"/>
</dbReference>
<accession>A0A1M5JNE2</accession>
<feature type="domain" description="HTH luxR-type" evidence="5">
    <location>
        <begin position="131"/>
        <end position="158"/>
    </location>
</feature>
<dbReference type="InterPro" id="IPR013325">
    <property type="entry name" value="RNA_pol_sigma_r2"/>
</dbReference>
<dbReference type="OrthoDB" id="9780326at2"/>
<evidence type="ECO:0000256" key="1">
    <source>
        <dbReference type="ARBA" id="ARBA00010641"/>
    </source>
</evidence>
<gene>
    <name evidence="6" type="ORF">SAMN04488522_105436</name>
</gene>
<dbReference type="GO" id="GO:0003677">
    <property type="term" value="F:DNA binding"/>
    <property type="evidence" value="ECO:0007669"/>
    <property type="project" value="InterPro"/>
</dbReference>
<keyword evidence="7" id="KW-1185">Reference proteome</keyword>
<dbReference type="InterPro" id="IPR039425">
    <property type="entry name" value="RNA_pol_sigma-70-like"/>
</dbReference>
<protein>
    <submittedName>
        <fullName evidence="6">RNA polymerase sigma-70 factor, ECF subfamily</fullName>
    </submittedName>
</protein>
<comment type="similarity">
    <text evidence="1">Belongs to the sigma-70 factor family. ECF subfamily.</text>
</comment>
<dbReference type="InterPro" id="IPR000792">
    <property type="entry name" value="Tscrpt_reg_LuxR_C"/>
</dbReference>
<dbReference type="SUPFAM" id="SSF88946">
    <property type="entry name" value="Sigma2 domain of RNA polymerase sigma factors"/>
    <property type="match status" value="1"/>
</dbReference>
<keyword evidence="4" id="KW-0804">Transcription</keyword>